<dbReference type="EMBL" id="JAFNEN010000336">
    <property type="protein sequence ID" value="KAG8185408.1"/>
    <property type="molecule type" value="Genomic_DNA"/>
</dbReference>
<dbReference type="GO" id="GO:0071897">
    <property type="term" value="P:DNA biosynthetic process"/>
    <property type="evidence" value="ECO:0007669"/>
    <property type="project" value="UniProtKB-ARBA"/>
</dbReference>
<protein>
    <submittedName>
        <fullName evidence="1">Uncharacterized protein</fullName>
    </submittedName>
</protein>
<name>A0AAV6UP70_9ARAC</name>
<keyword evidence="2" id="KW-1185">Reference proteome</keyword>
<comment type="caution">
    <text evidence="1">The sequence shown here is derived from an EMBL/GenBank/DDBJ whole genome shotgun (WGS) entry which is preliminary data.</text>
</comment>
<dbReference type="PANTHER" id="PTHR24559:SF444">
    <property type="entry name" value="REVERSE TRANSCRIPTASE DOMAIN-CONTAINING PROTEIN"/>
    <property type="match status" value="1"/>
</dbReference>
<dbReference type="Proteomes" id="UP000827092">
    <property type="component" value="Unassembled WGS sequence"/>
</dbReference>
<reference evidence="1 2" key="1">
    <citation type="journal article" date="2022" name="Nat. Ecol. Evol.">
        <title>A masculinizing supergene underlies an exaggerated male reproductive morph in a spider.</title>
        <authorList>
            <person name="Hendrickx F."/>
            <person name="De Corte Z."/>
            <person name="Sonet G."/>
            <person name="Van Belleghem S.M."/>
            <person name="Kostlbacher S."/>
            <person name="Vangestel C."/>
        </authorList>
    </citation>
    <scope>NUCLEOTIDE SEQUENCE [LARGE SCALE GENOMIC DNA]</scope>
    <source>
        <strain evidence="1">W744_W776</strain>
    </source>
</reference>
<dbReference type="Gene3D" id="3.10.10.10">
    <property type="entry name" value="HIV Type 1 Reverse Transcriptase, subunit A, domain 1"/>
    <property type="match status" value="1"/>
</dbReference>
<dbReference type="SUPFAM" id="SSF56672">
    <property type="entry name" value="DNA/RNA polymerases"/>
    <property type="match status" value="1"/>
</dbReference>
<dbReference type="AlphaFoldDB" id="A0AAV6UP70"/>
<evidence type="ECO:0000313" key="1">
    <source>
        <dbReference type="EMBL" id="KAG8185408.1"/>
    </source>
</evidence>
<proteinExistence type="predicted"/>
<dbReference type="PANTHER" id="PTHR24559">
    <property type="entry name" value="TRANSPOSON TY3-I GAG-POL POLYPROTEIN"/>
    <property type="match status" value="1"/>
</dbReference>
<dbReference type="InterPro" id="IPR043502">
    <property type="entry name" value="DNA/RNA_pol_sf"/>
</dbReference>
<sequence>MNASPTSVCAVSASNAELLEKISAIEKQVASLTVLPRQRSSARQIEIEVDQIEPDRGRRRSTSRKRFNPKEILKNYPNITKPSVINKNVKHNVLHYIATKGQPVYSRARQLDAKRLALAKQEFSFMLDNDIIRPSKSQWASPLHLVPKKDGTLRACGDYRRLNEQTIPDRYPIPV</sequence>
<gene>
    <name evidence="1" type="ORF">JTE90_018628</name>
</gene>
<organism evidence="1 2">
    <name type="scientific">Oedothorax gibbosus</name>
    <dbReference type="NCBI Taxonomy" id="931172"/>
    <lineage>
        <taxon>Eukaryota</taxon>
        <taxon>Metazoa</taxon>
        <taxon>Ecdysozoa</taxon>
        <taxon>Arthropoda</taxon>
        <taxon>Chelicerata</taxon>
        <taxon>Arachnida</taxon>
        <taxon>Araneae</taxon>
        <taxon>Araneomorphae</taxon>
        <taxon>Entelegynae</taxon>
        <taxon>Araneoidea</taxon>
        <taxon>Linyphiidae</taxon>
        <taxon>Erigoninae</taxon>
        <taxon>Oedothorax</taxon>
    </lineage>
</organism>
<accession>A0AAV6UP70</accession>
<dbReference type="InterPro" id="IPR053134">
    <property type="entry name" value="RNA-dir_DNA_polymerase"/>
</dbReference>
<evidence type="ECO:0000313" key="2">
    <source>
        <dbReference type="Proteomes" id="UP000827092"/>
    </source>
</evidence>